<reference evidence="3" key="1">
    <citation type="journal article" date="2019" name="Int. J. Syst. Evol. Microbiol.">
        <title>The Global Catalogue of Microorganisms (GCM) 10K type strain sequencing project: providing services to taxonomists for standard genome sequencing and annotation.</title>
        <authorList>
            <consortium name="The Broad Institute Genomics Platform"/>
            <consortium name="The Broad Institute Genome Sequencing Center for Infectious Disease"/>
            <person name="Wu L."/>
            <person name="Ma J."/>
        </authorList>
    </citation>
    <scope>NUCLEOTIDE SEQUENCE [LARGE SCALE GENOMIC DNA]</scope>
    <source>
        <strain evidence="3">CGMCC 4.7304</strain>
    </source>
</reference>
<proteinExistence type="inferred from homology"/>
<dbReference type="Gene3D" id="1.10.287.1060">
    <property type="entry name" value="ESAT-6-like"/>
    <property type="match status" value="1"/>
</dbReference>
<dbReference type="NCBIfam" id="TIGR03930">
    <property type="entry name" value="WXG100_ESAT6"/>
    <property type="match status" value="1"/>
</dbReference>
<dbReference type="Pfam" id="PF06013">
    <property type="entry name" value="WXG100"/>
    <property type="match status" value="1"/>
</dbReference>
<protein>
    <recommendedName>
        <fullName evidence="1">ESAT-6-like protein</fullName>
    </recommendedName>
</protein>
<evidence type="ECO:0000313" key="3">
    <source>
        <dbReference type="Proteomes" id="UP001596083"/>
    </source>
</evidence>
<dbReference type="SUPFAM" id="SSF140453">
    <property type="entry name" value="EsxAB dimer-like"/>
    <property type="match status" value="1"/>
</dbReference>
<dbReference type="EMBL" id="JBHSPB010000043">
    <property type="protein sequence ID" value="MFC5725009.1"/>
    <property type="molecule type" value="Genomic_DNA"/>
</dbReference>
<dbReference type="RefSeq" id="WP_390321742.1">
    <property type="nucleotide sequence ID" value="NZ_JBHSPB010000043.1"/>
</dbReference>
<comment type="similarity">
    <text evidence="1">Belongs to the WXG100 family.</text>
</comment>
<evidence type="ECO:0000313" key="2">
    <source>
        <dbReference type="EMBL" id="MFC5725009.1"/>
    </source>
</evidence>
<organism evidence="2 3">
    <name type="scientific">Streptomyces gamaensis</name>
    <dbReference type="NCBI Taxonomy" id="1763542"/>
    <lineage>
        <taxon>Bacteria</taxon>
        <taxon>Bacillati</taxon>
        <taxon>Actinomycetota</taxon>
        <taxon>Actinomycetes</taxon>
        <taxon>Kitasatosporales</taxon>
        <taxon>Streptomycetaceae</taxon>
        <taxon>Streptomyces</taxon>
    </lineage>
</organism>
<dbReference type="InterPro" id="IPR036689">
    <property type="entry name" value="ESAT-6-like_sf"/>
</dbReference>
<dbReference type="Proteomes" id="UP001596083">
    <property type="component" value="Unassembled WGS sequence"/>
</dbReference>
<accession>A0ABW0Z850</accession>
<sequence length="99" mass="11030">MQNADLKVQYSSVERTADDIDRAAGVVDKQLQDIWAAVNAVTEGWDGEAHQMMLHAKAKFDARGQHIHSVLKEIAAKIRQGSADYRHTDRKAAQLFDLG</sequence>
<keyword evidence="3" id="KW-1185">Reference proteome</keyword>
<comment type="caution">
    <text evidence="2">The sequence shown here is derived from an EMBL/GenBank/DDBJ whole genome shotgun (WGS) entry which is preliminary data.</text>
</comment>
<dbReference type="InterPro" id="IPR010310">
    <property type="entry name" value="T7SS_ESAT-6-like"/>
</dbReference>
<name>A0ABW0Z850_9ACTN</name>
<gene>
    <name evidence="2" type="ORF">ACFP1Z_33195</name>
</gene>
<evidence type="ECO:0000256" key="1">
    <source>
        <dbReference type="RuleBase" id="RU362001"/>
    </source>
</evidence>